<feature type="transmembrane region" description="Helical" evidence="4">
    <location>
        <begin position="92"/>
        <end position="108"/>
    </location>
</feature>
<comment type="caution">
    <text evidence="7">The sequence shown here is derived from an EMBL/GenBank/DDBJ whole genome shotgun (WGS) entry which is preliminary data.</text>
</comment>
<dbReference type="GO" id="GO:0000155">
    <property type="term" value="F:phosphorelay sensor kinase activity"/>
    <property type="evidence" value="ECO:0007669"/>
    <property type="project" value="InterPro"/>
</dbReference>
<evidence type="ECO:0000313" key="7">
    <source>
        <dbReference type="EMBL" id="MBB5430847.1"/>
    </source>
</evidence>
<dbReference type="Pfam" id="PF07730">
    <property type="entry name" value="HisKA_3"/>
    <property type="match status" value="1"/>
</dbReference>
<dbReference type="CDD" id="cd16917">
    <property type="entry name" value="HATPase_UhpB-NarQ-NarX-like"/>
    <property type="match status" value="1"/>
</dbReference>
<keyword evidence="2 7" id="KW-0418">Kinase</keyword>
<feature type="transmembrane region" description="Helical" evidence="4">
    <location>
        <begin position="146"/>
        <end position="165"/>
    </location>
</feature>
<keyword evidence="4" id="KW-0812">Transmembrane</keyword>
<feature type="transmembrane region" description="Helical" evidence="4">
    <location>
        <begin position="115"/>
        <end position="134"/>
    </location>
</feature>
<evidence type="ECO:0000313" key="8">
    <source>
        <dbReference type="Proteomes" id="UP000572635"/>
    </source>
</evidence>
<dbReference type="EMBL" id="JACHDB010000001">
    <property type="protein sequence ID" value="MBB5430847.1"/>
    <property type="molecule type" value="Genomic_DNA"/>
</dbReference>
<name>A0A7W8QI10_9ACTN</name>
<dbReference type="Proteomes" id="UP000572635">
    <property type="component" value="Unassembled WGS sequence"/>
</dbReference>
<dbReference type="Gene3D" id="1.20.5.1930">
    <property type="match status" value="1"/>
</dbReference>
<dbReference type="InterPro" id="IPR011712">
    <property type="entry name" value="Sig_transdc_His_kin_sub3_dim/P"/>
</dbReference>
<evidence type="ECO:0000256" key="4">
    <source>
        <dbReference type="SAM" id="Phobius"/>
    </source>
</evidence>
<keyword evidence="1" id="KW-0808">Transferase</keyword>
<keyword evidence="4" id="KW-0472">Membrane</keyword>
<keyword evidence="4" id="KW-1133">Transmembrane helix</keyword>
<evidence type="ECO:0000256" key="2">
    <source>
        <dbReference type="ARBA" id="ARBA00022777"/>
    </source>
</evidence>
<dbReference type="PANTHER" id="PTHR24421:SF59">
    <property type="entry name" value="OXYGEN SENSOR HISTIDINE KINASE NREB"/>
    <property type="match status" value="1"/>
</dbReference>
<evidence type="ECO:0000256" key="1">
    <source>
        <dbReference type="ARBA" id="ARBA00022679"/>
    </source>
</evidence>
<feature type="transmembrane region" description="Helical" evidence="4">
    <location>
        <begin position="41"/>
        <end position="60"/>
    </location>
</feature>
<dbReference type="RefSeq" id="WP_221331452.1">
    <property type="nucleotide sequence ID" value="NZ_BAAAJD010000057.1"/>
</dbReference>
<dbReference type="InterPro" id="IPR036890">
    <property type="entry name" value="HATPase_C_sf"/>
</dbReference>
<protein>
    <submittedName>
        <fullName evidence="7">Signal transduction histidine kinase</fullName>
    </submittedName>
</protein>
<feature type="transmembrane region" description="Helical" evidence="4">
    <location>
        <begin position="12"/>
        <end position="35"/>
    </location>
</feature>
<feature type="domain" description="Histidine kinase/HSP90-like ATPase" evidence="5">
    <location>
        <begin position="297"/>
        <end position="381"/>
    </location>
</feature>
<proteinExistence type="predicted"/>
<evidence type="ECO:0000256" key="3">
    <source>
        <dbReference type="ARBA" id="ARBA00023012"/>
    </source>
</evidence>
<dbReference type="PANTHER" id="PTHR24421">
    <property type="entry name" value="NITRATE/NITRITE SENSOR PROTEIN NARX-RELATED"/>
    <property type="match status" value="1"/>
</dbReference>
<evidence type="ECO:0000259" key="6">
    <source>
        <dbReference type="Pfam" id="PF07730"/>
    </source>
</evidence>
<sequence>MNGDGGGRVEMWAGISMLVVCLLIGAVEGAGVLAAATWPYFAAWLAVFGACLAALMVAAVRATPSSAAGRLLLLAPPVLTASAAVLLSPNRGGMGLILLVVCAALCALRGGLRGMAAVIAWNSAVLAAAASGLGPLVDQAARPSETLVVVLLYGLLQVGTGAMVWSHQRAAEALEALSVAHVELRGASALLAESSQARERLRISRELHDVLGHQLTALALELEIAVHRAEGPAREHVVRARGLAKELLADVRSVVGGERHRSFDLRAALAAVLDGIPRPRAVLEVDPGIDVDDECAVALVRAVQEIATNAIRHSGADELRVRLTADGGNVRLEAWDDGVGAGRIVPGNGLRGLRERVAALGGTVGFDGSDGFRVRAELPAREAVPT</sequence>
<organism evidence="7 8">
    <name type="scientific">Nocardiopsis composta</name>
    <dbReference type="NCBI Taxonomy" id="157465"/>
    <lineage>
        <taxon>Bacteria</taxon>
        <taxon>Bacillati</taxon>
        <taxon>Actinomycetota</taxon>
        <taxon>Actinomycetes</taxon>
        <taxon>Streptosporangiales</taxon>
        <taxon>Nocardiopsidaceae</taxon>
        <taxon>Nocardiopsis</taxon>
    </lineage>
</organism>
<feature type="domain" description="Signal transduction histidine kinase subgroup 3 dimerisation and phosphoacceptor" evidence="6">
    <location>
        <begin position="199"/>
        <end position="260"/>
    </location>
</feature>
<keyword evidence="3" id="KW-0902">Two-component regulatory system</keyword>
<dbReference type="GO" id="GO:0016020">
    <property type="term" value="C:membrane"/>
    <property type="evidence" value="ECO:0007669"/>
    <property type="project" value="InterPro"/>
</dbReference>
<dbReference type="Pfam" id="PF02518">
    <property type="entry name" value="HATPase_c"/>
    <property type="match status" value="1"/>
</dbReference>
<dbReference type="GO" id="GO:0046983">
    <property type="term" value="F:protein dimerization activity"/>
    <property type="evidence" value="ECO:0007669"/>
    <property type="project" value="InterPro"/>
</dbReference>
<accession>A0A7W8QI10</accession>
<feature type="transmembrane region" description="Helical" evidence="4">
    <location>
        <begin position="67"/>
        <end position="86"/>
    </location>
</feature>
<reference evidence="7 8" key="1">
    <citation type="submission" date="2020-08" db="EMBL/GenBank/DDBJ databases">
        <title>Sequencing the genomes of 1000 actinobacteria strains.</title>
        <authorList>
            <person name="Klenk H.-P."/>
        </authorList>
    </citation>
    <scope>NUCLEOTIDE SEQUENCE [LARGE SCALE GENOMIC DNA]</scope>
    <source>
        <strain evidence="7 8">DSM 44551</strain>
    </source>
</reference>
<dbReference type="AlphaFoldDB" id="A0A7W8QI10"/>
<keyword evidence="8" id="KW-1185">Reference proteome</keyword>
<dbReference type="InterPro" id="IPR050482">
    <property type="entry name" value="Sensor_HK_TwoCompSys"/>
</dbReference>
<evidence type="ECO:0000259" key="5">
    <source>
        <dbReference type="Pfam" id="PF02518"/>
    </source>
</evidence>
<dbReference type="Gene3D" id="3.30.565.10">
    <property type="entry name" value="Histidine kinase-like ATPase, C-terminal domain"/>
    <property type="match status" value="1"/>
</dbReference>
<dbReference type="SUPFAM" id="SSF55874">
    <property type="entry name" value="ATPase domain of HSP90 chaperone/DNA topoisomerase II/histidine kinase"/>
    <property type="match status" value="1"/>
</dbReference>
<dbReference type="InterPro" id="IPR003594">
    <property type="entry name" value="HATPase_dom"/>
</dbReference>
<gene>
    <name evidence="7" type="ORF">HDA36_000931</name>
</gene>